<evidence type="ECO:0000313" key="2">
    <source>
        <dbReference type="EMBL" id="KAJ3610357.1"/>
    </source>
</evidence>
<evidence type="ECO:0000256" key="1">
    <source>
        <dbReference type="SAM" id="MobiDB-lite"/>
    </source>
</evidence>
<name>A0A9Q0EMM6_9TELE</name>
<dbReference type="Proteomes" id="UP001148018">
    <property type="component" value="Unassembled WGS sequence"/>
</dbReference>
<sequence length="91" mass="10518">MGETEEMKERKERRWGREGSTRGERAGIFEGEERGGDGGERGLWSERMGGRRDRRGGGGRGDVAVSKDRRRRARREERGEDRRGENRGQDR</sequence>
<feature type="compositionally biased region" description="Basic and acidic residues" evidence="1">
    <location>
        <begin position="74"/>
        <end position="91"/>
    </location>
</feature>
<evidence type="ECO:0000313" key="3">
    <source>
        <dbReference type="Proteomes" id="UP001148018"/>
    </source>
</evidence>
<accession>A0A9Q0EMM6</accession>
<dbReference type="AlphaFoldDB" id="A0A9Q0EMM6"/>
<feature type="compositionally biased region" description="Basic and acidic residues" evidence="1">
    <location>
        <begin position="1"/>
        <end position="51"/>
    </location>
</feature>
<protein>
    <submittedName>
        <fullName evidence="2">Uncharacterized protein</fullName>
    </submittedName>
</protein>
<dbReference type="EMBL" id="JANIIK010000038">
    <property type="protein sequence ID" value="KAJ3610357.1"/>
    <property type="molecule type" value="Genomic_DNA"/>
</dbReference>
<organism evidence="2 3">
    <name type="scientific">Muraenolepis orangiensis</name>
    <name type="common">Patagonian moray cod</name>
    <dbReference type="NCBI Taxonomy" id="630683"/>
    <lineage>
        <taxon>Eukaryota</taxon>
        <taxon>Metazoa</taxon>
        <taxon>Chordata</taxon>
        <taxon>Craniata</taxon>
        <taxon>Vertebrata</taxon>
        <taxon>Euteleostomi</taxon>
        <taxon>Actinopterygii</taxon>
        <taxon>Neopterygii</taxon>
        <taxon>Teleostei</taxon>
        <taxon>Neoteleostei</taxon>
        <taxon>Acanthomorphata</taxon>
        <taxon>Zeiogadaria</taxon>
        <taxon>Gadariae</taxon>
        <taxon>Gadiformes</taxon>
        <taxon>Muraenolepidoidei</taxon>
        <taxon>Muraenolepididae</taxon>
        <taxon>Muraenolepis</taxon>
    </lineage>
</organism>
<keyword evidence="3" id="KW-1185">Reference proteome</keyword>
<feature type="region of interest" description="Disordered" evidence="1">
    <location>
        <begin position="1"/>
        <end position="91"/>
    </location>
</feature>
<gene>
    <name evidence="2" type="ORF">NHX12_022449</name>
</gene>
<proteinExistence type="predicted"/>
<comment type="caution">
    <text evidence="2">The sequence shown here is derived from an EMBL/GenBank/DDBJ whole genome shotgun (WGS) entry which is preliminary data.</text>
</comment>
<reference evidence="2" key="1">
    <citation type="submission" date="2022-07" db="EMBL/GenBank/DDBJ databases">
        <title>Chromosome-level genome of Muraenolepis orangiensis.</title>
        <authorList>
            <person name="Kim J."/>
        </authorList>
    </citation>
    <scope>NUCLEOTIDE SEQUENCE</scope>
    <source>
        <strain evidence="2">KU_S4_2022</strain>
        <tissue evidence="2">Muscle</tissue>
    </source>
</reference>
<feature type="non-terminal residue" evidence="2">
    <location>
        <position position="91"/>
    </location>
</feature>